<keyword evidence="3" id="KW-0831">Ubiquinone biosynthesis</keyword>
<dbReference type="PATRIC" id="fig|35806.4.peg.253"/>
<evidence type="ECO:0000256" key="4">
    <source>
        <dbReference type="ARBA" id="ARBA00022946"/>
    </source>
</evidence>
<dbReference type="AlphaFoldDB" id="A0A0D6AYA4"/>
<dbReference type="PANTHER" id="PTHR21427">
    <property type="entry name" value="UBIQUINONE BIOSYNTHESIS PROTEIN COQ9, MITOCHONDRIAL"/>
    <property type="match status" value="1"/>
</dbReference>
<evidence type="ECO:0000313" key="10">
    <source>
        <dbReference type="Proteomes" id="UP000064912"/>
    </source>
</evidence>
<dbReference type="Proteomes" id="UP000064912">
    <property type="component" value="Chromosome"/>
</dbReference>
<evidence type="ECO:0000256" key="5">
    <source>
        <dbReference type="ARBA" id="ARBA00023121"/>
    </source>
</evidence>
<evidence type="ECO:0000256" key="2">
    <source>
        <dbReference type="ARBA" id="ARBA00010766"/>
    </source>
</evidence>
<name>A0A0D6AYA4_RHOSU</name>
<organism evidence="9 10">
    <name type="scientific">Rhodovulum sulfidophilum</name>
    <name type="common">Rhodobacter sulfidophilus</name>
    <dbReference type="NCBI Taxonomy" id="35806"/>
    <lineage>
        <taxon>Bacteria</taxon>
        <taxon>Pseudomonadati</taxon>
        <taxon>Pseudomonadota</taxon>
        <taxon>Alphaproteobacteria</taxon>
        <taxon>Rhodobacterales</taxon>
        <taxon>Paracoccaceae</taxon>
        <taxon>Rhodovulum</taxon>
    </lineage>
</organism>
<dbReference type="KEGG" id="rsu:NHU_00248"/>
<evidence type="ECO:0000256" key="7">
    <source>
        <dbReference type="SAM" id="MobiDB-lite"/>
    </source>
</evidence>
<dbReference type="Pfam" id="PF08511">
    <property type="entry name" value="COQ9"/>
    <property type="match status" value="1"/>
</dbReference>
<gene>
    <name evidence="9" type="ORF">NHU_00248</name>
</gene>
<evidence type="ECO:0000256" key="6">
    <source>
        <dbReference type="ARBA" id="ARBA00058104"/>
    </source>
</evidence>
<reference evidence="9 10" key="1">
    <citation type="submission" date="2015-02" db="EMBL/GenBank/DDBJ databases">
        <title>Genome sequene of Rhodovulum sulfidophilum DSM 2351.</title>
        <authorList>
            <person name="Nagao N."/>
        </authorList>
    </citation>
    <scope>NUCLEOTIDE SEQUENCE [LARGE SCALE GENOMIC DNA]</scope>
    <source>
        <strain evidence="9 10">DSM 2351</strain>
    </source>
</reference>
<dbReference type="InterPro" id="IPR012762">
    <property type="entry name" value="Ubiq_biosynth_COQ9"/>
</dbReference>
<dbReference type="Gene3D" id="1.10.357.10">
    <property type="entry name" value="Tetracycline Repressor, domain 2"/>
    <property type="match status" value="1"/>
</dbReference>
<dbReference type="InterPro" id="IPR013718">
    <property type="entry name" value="COQ9_C"/>
</dbReference>
<comment type="pathway">
    <text evidence="1">Cofactor biosynthesis; ubiquinone biosynthesis.</text>
</comment>
<accession>A0A0D6AYA4</accession>
<proteinExistence type="inferred from homology"/>
<comment type="similarity">
    <text evidence="2">Belongs to the COQ9 family.</text>
</comment>
<dbReference type="GO" id="GO:0006744">
    <property type="term" value="P:ubiquinone biosynthetic process"/>
    <property type="evidence" value="ECO:0007669"/>
    <property type="project" value="UniProtKB-KW"/>
</dbReference>
<evidence type="ECO:0000256" key="1">
    <source>
        <dbReference type="ARBA" id="ARBA00004749"/>
    </source>
</evidence>
<dbReference type="GO" id="GO:0008289">
    <property type="term" value="F:lipid binding"/>
    <property type="evidence" value="ECO:0007669"/>
    <property type="project" value="UniProtKB-KW"/>
</dbReference>
<protein>
    <submittedName>
        <fullName evidence="9">RpsU-divergently transcribed protein</fullName>
    </submittedName>
</protein>
<keyword evidence="4" id="KW-0809">Transit peptide</keyword>
<dbReference type="eggNOG" id="COG5590">
    <property type="taxonomic scope" value="Bacteria"/>
</dbReference>
<dbReference type="NCBIfam" id="TIGR02396">
    <property type="entry name" value="diverge_rpsU"/>
    <property type="match status" value="1"/>
</dbReference>
<comment type="function">
    <text evidence="6">Membrane-associated protein that warps the membrane surface to access and bind aromatic isoprenes with high specificity, including ubiquinone (CoQ) isoprene intermediates and presents them directly to COQ7, therefore facilitating the COQ7-mediated hydroxylase step. Participates in the biosynthesis of coenzyme Q, also named ubiquinone, an essential lipid-soluble electron transporter for aerobic cellular respiration.</text>
</comment>
<feature type="region of interest" description="Disordered" evidence="7">
    <location>
        <begin position="217"/>
        <end position="239"/>
    </location>
</feature>
<evidence type="ECO:0000313" key="9">
    <source>
        <dbReference type="EMBL" id="BAQ67419.1"/>
    </source>
</evidence>
<evidence type="ECO:0000259" key="8">
    <source>
        <dbReference type="Pfam" id="PF08511"/>
    </source>
</evidence>
<evidence type="ECO:0000256" key="3">
    <source>
        <dbReference type="ARBA" id="ARBA00022688"/>
    </source>
</evidence>
<dbReference type="EMBL" id="AP014800">
    <property type="protein sequence ID" value="BAQ67419.1"/>
    <property type="molecule type" value="Genomic_DNA"/>
</dbReference>
<feature type="domain" description="COQ9 C-terminal" evidence="8">
    <location>
        <begin position="119"/>
        <end position="189"/>
    </location>
</feature>
<dbReference type="PANTHER" id="PTHR21427:SF19">
    <property type="entry name" value="UBIQUINONE BIOSYNTHESIS PROTEIN COQ9, MITOCHONDRIAL"/>
    <property type="match status" value="1"/>
</dbReference>
<sequence length="239" mass="26279">MTDTPRGMDSITQELLDAAMIHVPFDGWSEAAFRAAVADSGVDPALARAACPRGAADLAVAFHLRGDDEMVRRLAETDLSEMRFRDRVALAVRYRLDAVDDKEAVRRGATLFALPLYAAEGSRLVWGTADRIWTALGDSSEDVNWYTKRASLAAVYGATVLYWLGDESPDHSETSAFLDRRIGDVMQVEKVKAQVNKSPLLKPFMLGPNWLARQIRPPQGPKRKGGLPGALHARMTGRT</sequence>
<keyword evidence="5" id="KW-0446">Lipid-binding</keyword>